<dbReference type="Proteomes" id="UP000077927">
    <property type="component" value="Chromosome 2"/>
</dbReference>
<reference evidence="1 2" key="1">
    <citation type="submission" date="2015-09" db="EMBL/GenBank/DDBJ databases">
        <authorList>
            <person name="Xu Y."/>
            <person name="Nagy A."/>
            <person name="Liu N.T."/>
            <person name="Nou X."/>
        </authorList>
    </citation>
    <scope>NUCLEOTIDE SEQUENCE [LARGE SCALE GENOMIC DNA]</scope>
    <source>
        <strain evidence="1 2">FC1138</strain>
    </source>
</reference>
<accession>A0AAC9FT12</accession>
<name>A0AAC9FT12_9RALS</name>
<dbReference type="KEGG" id="rin:ACS15_5613"/>
<gene>
    <name evidence="1" type="ORF">ACS15_5613</name>
</gene>
<evidence type="ECO:0000313" key="2">
    <source>
        <dbReference type="Proteomes" id="UP000077927"/>
    </source>
</evidence>
<protein>
    <submittedName>
        <fullName evidence="1">Uncharacterized protein</fullName>
    </submittedName>
</protein>
<dbReference type="EMBL" id="CP012606">
    <property type="protein sequence ID" value="ANH75324.1"/>
    <property type="molecule type" value="Genomic_DNA"/>
</dbReference>
<sequence>MGERPELWQNRSDPATQSYRDFQTVNRQEVSQLPADPQWRRAN</sequence>
<evidence type="ECO:0000313" key="1">
    <source>
        <dbReference type="EMBL" id="ANH75324.1"/>
    </source>
</evidence>
<organism evidence="1 2">
    <name type="scientific">Ralstonia insidiosa</name>
    <dbReference type="NCBI Taxonomy" id="190721"/>
    <lineage>
        <taxon>Bacteria</taxon>
        <taxon>Pseudomonadati</taxon>
        <taxon>Pseudomonadota</taxon>
        <taxon>Betaproteobacteria</taxon>
        <taxon>Burkholderiales</taxon>
        <taxon>Burkholderiaceae</taxon>
        <taxon>Ralstonia</taxon>
    </lineage>
</organism>
<dbReference type="AlphaFoldDB" id="A0AAC9FT12"/>
<proteinExistence type="predicted"/>